<gene>
    <name evidence="2" type="ordered locus">Dred_0786</name>
</gene>
<proteinExistence type="predicted"/>
<evidence type="ECO:0000313" key="3">
    <source>
        <dbReference type="Proteomes" id="UP000001556"/>
    </source>
</evidence>
<organism evidence="2 3">
    <name type="scientific">Desulforamulus reducens (strain ATCC BAA-1160 / DSM 100696 / MI-1)</name>
    <name type="common">Desulfotomaculum reducens</name>
    <dbReference type="NCBI Taxonomy" id="349161"/>
    <lineage>
        <taxon>Bacteria</taxon>
        <taxon>Bacillati</taxon>
        <taxon>Bacillota</taxon>
        <taxon>Clostridia</taxon>
        <taxon>Eubacteriales</taxon>
        <taxon>Peptococcaceae</taxon>
        <taxon>Desulforamulus</taxon>
    </lineage>
</organism>
<dbReference type="PROSITE" id="PS00108">
    <property type="entry name" value="PROTEIN_KINASE_ST"/>
    <property type="match status" value="1"/>
</dbReference>
<dbReference type="STRING" id="349161.Dred_0786"/>
<dbReference type="InterPro" id="IPR011009">
    <property type="entry name" value="Kinase-like_dom_sf"/>
</dbReference>
<dbReference type="KEGG" id="drm:Dred_0786"/>
<feature type="domain" description="Protein kinase" evidence="1">
    <location>
        <begin position="19"/>
        <end position="275"/>
    </location>
</feature>
<dbReference type="GO" id="GO:0005737">
    <property type="term" value="C:cytoplasm"/>
    <property type="evidence" value="ECO:0007669"/>
    <property type="project" value="TreeGrafter"/>
</dbReference>
<dbReference type="Gene3D" id="1.10.510.10">
    <property type="entry name" value="Transferase(Phosphotransferase) domain 1"/>
    <property type="match status" value="1"/>
</dbReference>
<keyword evidence="3" id="KW-1185">Reference proteome</keyword>
<reference evidence="2 3" key="1">
    <citation type="submission" date="2007-03" db="EMBL/GenBank/DDBJ databases">
        <title>Complete sequence of Desulfotomaculum reducens MI-1.</title>
        <authorList>
            <consortium name="US DOE Joint Genome Institute"/>
            <person name="Copeland A."/>
            <person name="Lucas S."/>
            <person name="Lapidus A."/>
            <person name="Barry K."/>
            <person name="Detter J.C."/>
            <person name="Glavina del Rio T."/>
            <person name="Hammon N."/>
            <person name="Israni S."/>
            <person name="Dalin E."/>
            <person name="Tice H."/>
            <person name="Pitluck S."/>
            <person name="Sims D."/>
            <person name="Brettin T."/>
            <person name="Bruce D."/>
            <person name="Han C."/>
            <person name="Tapia R."/>
            <person name="Schmutz J."/>
            <person name="Larimer F."/>
            <person name="Land M."/>
            <person name="Hauser L."/>
            <person name="Kyrpides N."/>
            <person name="Kim E."/>
            <person name="Tebo B.M."/>
            <person name="Richardson P."/>
        </authorList>
    </citation>
    <scope>NUCLEOTIDE SEQUENCE [LARGE SCALE GENOMIC DNA]</scope>
    <source>
        <strain evidence="2 3">MI-1</strain>
    </source>
</reference>
<dbReference type="PANTHER" id="PTHR24348">
    <property type="entry name" value="SERINE/THREONINE-PROTEIN KINASE UNC-51-RELATED"/>
    <property type="match status" value="1"/>
</dbReference>
<dbReference type="SMART" id="SM00220">
    <property type="entry name" value="S_TKc"/>
    <property type="match status" value="1"/>
</dbReference>
<evidence type="ECO:0000313" key="2">
    <source>
        <dbReference type="EMBL" id="ABO49324.1"/>
    </source>
</evidence>
<dbReference type="EMBL" id="CP000612">
    <property type="protein sequence ID" value="ABO49324.1"/>
    <property type="molecule type" value="Genomic_DNA"/>
</dbReference>
<accession>A4J2M1</accession>
<dbReference type="HOGENOM" id="CLU_000288_63_44_9"/>
<dbReference type="RefSeq" id="WP_011877159.1">
    <property type="nucleotide sequence ID" value="NC_009253.1"/>
</dbReference>
<dbReference type="InterPro" id="IPR000719">
    <property type="entry name" value="Prot_kinase_dom"/>
</dbReference>
<dbReference type="Pfam" id="PF00069">
    <property type="entry name" value="Pkinase"/>
    <property type="match status" value="1"/>
</dbReference>
<dbReference type="SUPFAM" id="SSF56112">
    <property type="entry name" value="Protein kinase-like (PK-like)"/>
    <property type="match status" value="1"/>
</dbReference>
<dbReference type="Proteomes" id="UP000001556">
    <property type="component" value="Chromosome"/>
</dbReference>
<keyword evidence="2" id="KW-0418">Kinase</keyword>
<evidence type="ECO:0000259" key="1">
    <source>
        <dbReference type="PROSITE" id="PS50011"/>
    </source>
</evidence>
<dbReference type="InterPro" id="IPR008271">
    <property type="entry name" value="Ser/Thr_kinase_AS"/>
</dbReference>
<dbReference type="GO" id="GO:0005524">
    <property type="term" value="F:ATP binding"/>
    <property type="evidence" value="ECO:0007669"/>
    <property type="project" value="InterPro"/>
</dbReference>
<dbReference type="CDD" id="cd14014">
    <property type="entry name" value="STKc_PknB_like"/>
    <property type="match status" value="1"/>
</dbReference>
<dbReference type="AlphaFoldDB" id="A4J2M1"/>
<dbReference type="GO" id="GO:0004674">
    <property type="term" value="F:protein serine/threonine kinase activity"/>
    <property type="evidence" value="ECO:0007669"/>
    <property type="project" value="InterPro"/>
</dbReference>
<dbReference type="PROSITE" id="PS50011">
    <property type="entry name" value="PROTEIN_KINASE_DOM"/>
    <property type="match status" value="1"/>
</dbReference>
<name>A4J2M1_DESRM</name>
<keyword evidence="2" id="KW-0808">Transferase</keyword>
<dbReference type="OrthoDB" id="9788659at2"/>
<dbReference type="InterPro" id="IPR045269">
    <property type="entry name" value="Atg1-like"/>
</dbReference>
<protein>
    <submittedName>
        <fullName evidence="2">Protein kinase</fullName>
    </submittedName>
</protein>
<dbReference type="eggNOG" id="COG0515">
    <property type="taxonomic scope" value="Bacteria"/>
</dbReference>
<sequence length="284" mass="32036">MIKEFKPDISQIKVLFPELVDLQEIGPGGQKLVYSAKHPEHGLIVLKLIKPGSPTTRQRTLRELYIASELKGACFAKLHGFGDINIENEEVIFIMEEYIDGNTLRALIQAKSLSLKEIILIGKELLHALDVVDQKGLVHRDVKPENIIVSKSRIVLLDFGIARHLNLSSLTDDMAMFGPMTPGYAAPEQIKNEKRRICSRTDLFSWGVVMYECITGKNPFIDGCATPQEILIKTIKYNPPTILEINYKFSKVIDKCLKKVIHRRPISAKMVLENLEGCEKDLCP</sequence>